<dbReference type="SUPFAM" id="SSF47413">
    <property type="entry name" value="lambda repressor-like DNA-binding domains"/>
    <property type="match status" value="1"/>
</dbReference>
<feature type="domain" description="HTH cro/C1-type" evidence="2">
    <location>
        <begin position="6"/>
        <end position="64"/>
    </location>
</feature>
<gene>
    <name evidence="3" type="ORF">G8Z18_003305</name>
</gene>
<dbReference type="CDD" id="cd00093">
    <property type="entry name" value="HTH_XRE"/>
    <property type="match status" value="1"/>
</dbReference>
<evidence type="ECO:0000313" key="3">
    <source>
        <dbReference type="EMBL" id="HAG3148658.1"/>
    </source>
</evidence>
<dbReference type="GO" id="GO:0003677">
    <property type="term" value="F:DNA binding"/>
    <property type="evidence" value="ECO:0007669"/>
    <property type="project" value="InterPro"/>
</dbReference>
<dbReference type="SMART" id="SM00530">
    <property type="entry name" value="HTH_XRE"/>
    <property type="match status" value="1"/>
</dbReference>
<dbReference type="EMBL" id="DAAXYS010000044">
    <property type="protein sequence ID" value="HAG3148658.1"/>
    <property type="molecule type" value="Genomic_DNA"/>
</dbReference>
<evidence type="ECO:0000259" key="2">
    <source>
        <dbReference type="PROSITE" id="PS50943"/>
    </source>
</evidence>
<evidence type="ECO:0000256" key="1">
    <source>
        <dbReference type="SAM" id="Coils"/>
    </source>
</evidence>
<dbReference type="AlphaFoldDB" id="A0A761KTV7"/>
<dbReference type="Gene3D" id="1.10.260.40">
    <property type="entry name" value="lambda repressor-like DNA-binding domains"/>
    <property type="match status" value="1"/>
</dbReference>
<dbReference type="Pfam" id="PF12844">
    <property type="entry name" value="HTH_19"/>
    <property type="match status" value="1"/>
</dbReference>
<reference evidence="3" key="2">
    <citation type="submission" date="2020-02" db="EMBL/GenBank/DDBJ databases">
        <authorList>
            <consortium name="NCBI Pathogen Detection Project"/>
        </authorList>
    </citation>
    <scope>NUCLEOTIDE SEQUENCE</scope>
    <source>
        <strain evidence="3">MA.S/20050497</strain>
    </source>
</reference>
<comment type="caution">
    <text evidence="3">The sequence shown here is derived from an EMBL/GenBank/DDBJ whole genome shotgun (WGS) entry which is preliminary data.</text>
</comment>
<dbReference type="PROSITE" id="PS50943">
    <property type="entry name" value="HTH_CROC1"/>
    <property type="match status" value="1"/>
</dbReference>
<dbReference type="InterPro" id="IPR010982">
    <property type="entry name" value="Lambda_DNA-bd_dom_sf"/>
</dbReference>
<organism evidence="3">
    <name type="scientific">Salmonella enterica</name>
    <name type="common">Salmonella choleraesuis</name>
    <dbReference type="NCBI Taxonomy" id="28901"/>
    <lineage>
        <taxon>Bacteria</taxon>
        <taxon>Pseudomonadati</taxon>
        <taxon>Pseudomonadota</taxon>
        <taxon>Gammaproteobacteria</taxon>
        <taxon>Enterobacterales</taxon>
        <taxon>Enterobacteriaceae</taxon>
        <taxon>Salmonella</taxon>
    </lineage>
</organism>
<keyword evidence="1" id="KW-0175">Coiled coil</keyword>
<proteinExistence type="predicted"/>
<dbReference type="InterPro" id="IPR001387">
    <property type="entry name" value="Cro/C1-type_HTH"/>
</dbReference>
<feature type="coiled-coil region" evidence="1">
    <location>
        <begin position="72"/>
        <end position="120"/>
    </location>
</feature>
<sequence length="122" mass="13916">MVPKRLKEAREAAGLSQEKLSELVGIEGTSTRSRMSNYEAGRFTPPFKFICRVADVLGYPEYYFYIVNDVTAKKLLQMYKGEKNSIENIELEASRMADQLDDARKLVSQLSDCLRELKRSLG</sequence>
<protein>
    <submittedName>
        <fullName evidence="3">Helix-turn-helix transcriptional regulator</fullName>
    </submittedName>
</protein>
<accession>A0A761KTV7</accession>
<name>A0A761KTV7_SALER</name>
<reference evidence="3" key="1">
    <citation type="journal article" date="2018" name="Genome Biol.">
        <title>SKESA: strategic k-mer extension for scrupulous assemblies.</title>
        <authorList>
            <person name="Souvorov A."/>
            <person name="Agarwala R."/>
            <person name="Lipman D.J."/>
        </authorList>
    </citation>
    <scope>NUCLEOTIDE SEQUENCE</scope>
    <source>
        <strain evidence="3">MA.S/20050497</strain>
    </source>
</reference>